<sequence length="233" mass="26136">MSRAQRLLDLLQILRNHRFPVTAQHLASQLSVSCRTLYRDIATLQQQGANIVGEAGLGYVLRPGFTLPPLMFSEQEIAALVLGSRWVARRADSELSTAAHSALSKIADVLPDSLRTKLELSALMVGPASSASIIALDVAALRRAIDQQSIILIDYLDLQGVASQRTLWPIAIGFFDQVQLLAAWCELRQDFRHFRLDRIVKMQVTSQRYHRSRTLLVKQWRTQQGIEAQGFGY</sequence>
<accession>A0ABU8DEW9</accession>
<proteinExistence type="predicted"/>
<keyword evidence="4" id="KW-1185">Reference proteome</keyword>
<gene>
    <name evidence="3" type="ORF">V8N49_10305</name>
</gene>
<reference evidence="3 4" key="1">
    <citation type="submission" date="2024-02" db="EMBL/GenBank/DDBJ databases">
        <title>First report Erwinia aphidicola in onion in Chile.</title>
        <authorList>
            <person name="Valenzuela M."/>
            <person name="Pena M."/>
            <person name="Dutta B."/>
        </authorList>
    </citation>
    <scope>NUCLEOTIDE SEQUENCE [LARGE SCALE GENOMIC DNA]</scope>
    <source>
        <strain evidence="3 4">QCJ3A</strain>
    </source>
</reference>
<evidence type="ECO:0000259" key="1">
    <source>
        <dbReference type="Pfam" id="PF08279"/>
    </source>
</evidence>
<name>A0ABU8DEW9_ERWAP</name>
<dbReference type="SUPFAM" id="SSF46785">
    <property type="entry name" value="Winged helix' DNA-binding domain"/>
    <property type="match status" value="1"/>
</dbReference>
<dbReference type="PANTHER" id="PTHR34580">
    <property type="match status" value="1"/>
</dbReference>
<dbReference type="InterPro" id="IPR051534">
    <property type="entry name" value="CBASS_pafABC_assoc_protein"/>
</dbReference>
<dbReference type="Pfam" id="PF08279">
    <property type="entry name" value="HTH_11"/>
    <property type="match status" value="1"/>
</dbReference>
<organism evidence="3 4">
    <name type="scientific">Erwinia aphidicola</name>
    <dbReference type="NCBI Taxonomy" id="68334"/>
    <lineage>
        <taxon>Bacteria</taxon>
        <taxon>Pseudomonadati</taxon>
        <taxon>Pseudomonadota</taxon>
        <taxon>Gammaproteobacteria</taxon>
        <taxon>Enterobacterales</taxon>
        <taxon>Erwiniaceae</taxon>
        <taxon>Erwinia</taxon>
    </lineage>
</organism>
<dbReference type="EMBL" id="JBANEI010000005">
    <property type="protein sequence ID" value="MEI2682051.1"/>
    <property type="molecule type" value="Genomic_DNA"/>
</dbReference>
<evidence type="ECO:0000313" key="4">
    <source>
        <dbReference type="Proteomes" id="UP001306592"/>
    </source>
</evidence>
<dbReference type="PANTHER" id="PTHR34580:SF3">
    <property type="entry name" value="PROTEIN PAFB"/>
    <property type="match status" value="1"/>
</dbReference>
<dbReference type="InterPro" id="IPR036390">
    <property type="entry name" value="WH_DNA-bd_sf"/>
</dbReference>
<protein>
    <submittedName>
        <fullName evidence="3">YafY family protein</fullName>
    </submittedName>
</protein>
<dbReference type="Proteomes" id="UP001306592">
    <property type="component" value="Unassembled WGS sequence"/>
</dbReference>
<comment type="caution">
    <text evidence="3">The sequence shown here is derived from an EMBL/GenBank/DDBJ whole genome shotgun (WGS) entry which is preliminary data.</text>
</comment>
<dbReference type="PROSITE" id="PS51257">
    <property type="entry name" value="PROKAR_LIPOPROTEIN"/>
    <property type="match status" value="1"/>
</dbReference>
<evidence type="ECO:0000259" key="2">
    <source>
        <dbReference type="Pfam" id="PF13280"/>
    </source>
</evidence>
<dbReference type="RefSeq" id="WP_336203068.1">
    <property type="nucleotide sequence ID" value="NZ_JBANEI010000005.1"/>
</dbReference>
<dbReference type="Pfam" id="PF13280">
    <property type="entry name" value="WYL"/>
    <property type="match status" value="1"/>
</dbReference>
<feature type="domain" description="Helix-turn-helix type 11" evidence="1">
    <location>
        <begin position="6"/>
        <end position="59"/>
    </location>
</feature>
<dbReference type="InterPro" id="IPR013196">
    <property type="entry name" value="HTH_11"/>
</dbReference>
<dbReference type="InterPro" id="IPR026881">
    <property type="entry name" value="WYL_dom"/>
</dbReference>
<feature type="domain" description="WYL" evidence="2">
    <location>
        <begin position="139"/>
        <end position="203"/>
    </location>
</feature>
<dbReference type="InterPro" id="IPR036388">
    <property type="entry name" value="WH-like_DNA-bd_sf"/>
</dbReference>
<dbReference type="PROSITE" id="PS52050">
    <property type="entry name" value="WYL"/>
    <property type="match status" value="1"/>
</dbReference>
<dbReference type="Gene3D" id="1.10.10.10">
    <property type="entry name" value="Winged helix-like DNA-binding domain superfamily/Winged helix DNA-binding domain"/>
    <property type="match status" value="1"/>
</dbReference>
<evidence type="ECO:0000313" key="3">
    <source>
        <dbReference type="EMBL" id="MEI2682051.1"/>
    </source>
</evidence>